<keyword evidence="6" id="KW-0677">Repeat</keyword>
<dbReference type="Pfam" id="PF17047">
    <property type="entry name" value="SMP_LBD"/>
    <property type="match status" value="1"/>
</dbReference>
<feature type="domain" description="SMP-LTD" evidence="15">
    <location>
        <begin position="60"/>
        <end position="246"/>
    </location>
</feature>
<dbReference type="SMART" id="SM00239">
    <property type="entry name" value="C2"/>
    <property type="match status" value="2"/>
</dbReference>
<protein>
    <recommendedName>
        <fullName evidence="18">C2 domain-containing protein</fullName>
    </recommendedName>
</protein>
<evidence type="ECO:0000313" key="17">
    <source>
        <dbReference type="Proteomes" id="UP000030748"/>
    </source>
</evidence>
<evidence type="ECO:0008006" key="18">
    <source>
        <dbReference type="Google" id="ProtNLM"/>
    </source>
</evidence>
<evidence type="ECO:0000256" key="12">
    <source>
        <dbReference type="ARBA" id="ARBA00058920"/>
    </source>
</evidence>
<comment type="subcellular location">
    <subcellularLocation>
        <location evidence="1">Membrane</location>
        <topology evidence="1">Single-pass membrane protein</topology>
    </subcellularLocation>
</comment>
<dbReference type="AlphaFoldDB" id="A0A022QWU2"/>
<dbReference type="Proteomes" id="UP000030748">
    <property type="component" value="Unassembled WGS sequence"/>
</dbReference>
<evidence type="ECO:0000256" key="4">
    <source>
        <dbReference type="ARBA" id="ARBA00022692"/>
    </source>
</evidence>
<dbReference type="InterPro" id="IPR031468">
    <property type="entry name" value="SMP_LBD"/>
</dbReference>
<keyword evidence="3" id="KW-0813">Transport</keyword>
<dbReference type="InterPro" id="IPR045050">
    <property type="entry name" value="Synaptotagmin_plant"/>
</dbReference>
<evidence type="ECO:0000256" key="10">
    <source>
        <dbReference type="ARBA" id="ARBA00023121"/>
    </source>
</evidence>
<feature type="domain" description="C2" evidence="14">
    <location>
        <begin position="385"/>
        <end position="504"/>
    </location>
</feature>
<dbReference type="GO" id="GO:0008289">
    <property type="term" value="F:lipid binding"/>
    <property type="evidence" value="ECO:0007669"/>
    <property type="project" value="UniProtKB-KW"/>
</dbReference>
<evidence type="ECO:0000256" key="1">
    <source>
        <dbReference type="ARBA" id="ARBA00004167"/>
    </source>
</evidence>
<dbReference type="eggNOG" id="KOG1012">
    <property type="taxonomic scope" value="Eukaryota"/>
</dbReference>
<comment type="function">
    <text evidence="12">May be involved in membrane trafficking.</text>
</comment>
<dbReference type="EMBL" id="KI630858">
    <property type="protein sequence ID" value="EYU32356.1"/>
    <property type="molecule type" value="Genomic_DNA"/>
</dbReference>
<evidence type="ECO:0000256" key="2">
    <source>
        <dbReference type="ARBA" id="ARBA00006996"/>
    </source>
</evidence>
<dbReference type="InterPro" id="IPR000008">
    <property type="entry name" value="C2_dom"/>
</dbReference>
<evidence type="ECO:0000313" key="16">
    <source>
        <dbReference type="EMBL" id="EYU32356.1"/>
    </source>
</evidence>
<dbReference type="GO" id="GO:0046872">
    <property type="term" value="F:metal ion binding"/>
    <property type="evidence" value="ECO:0007669"/>
    <property type="project" value="UniProtKB-KW"/>
</dbReference>
<dbReference type="GO" id="GO:0006869">
    <property type="term" value="P:lipid transport"/>
    <property type="evidence" value="ECO:0007669"/>
    <property type="project" value="UniProtKB-KW"/>
</dbReference>
<dbReference type="PRINTS" id="PR00360">
    <property type="entry name" value="C2DOMAIN"/>
</dbReference>
<dbReference type="CDD" id="cd00030">
    <property type="entry name" value="C2"/>
    <property type="match status" value="2"/>
</dbReference>
<gene>
    <name evidence="16" type="ORF">MIMGU_mgv1a004411mg</name>
</gene>
<dbReference type="InterPro" id="IPR039010">
    <property type="entry name" value="Synaptotagmin_SMP"/>
</dbReference>
<evidence type="ECO:0000256" key="3">
    <source>
        <dbReference type="ARBA" id="ARBA00022448"/>
    </source>
</evidence>
<keyword evidence="4 13" id="KW-0812">Transmembrane</keyword>
<feature type="transmembrane region" description="Helical" evidence="13">
    <location>
        <begin position="6"/>
        <end position="24"/>
    </location>
</feature>
<dbReference type="GO" id="GO:0016020">
    <property type="term" value="C:membrane"/>
    <property type="evidence" value="ECO:0007669"/>
    <property type="project" value="UniProtKB-SubCell"/>
</dbReference>
<evidence type="ECO:0000259" key="15">
    <source>
        <dbReference type="PROSITE" id="PS51847"/>
    </source>
</evidence>
<evidence type="ECO:0000256" key="11">
    <source>
        <dbReference type="ARBA" id="ARBA00023136"/>
    </source>
</evidence>
<dbReference type="STRING" id="4155.A0A022QWU2"/>
<evidence type="ECO:0000256" key="6">
    <source>
        <dbReference type="ARBA" id="ARBA00022737"/>
    </source>
</evidence>
<name>A0A022QWU2_ERYGU</name>
<dbReference type="FunFam" id="2.60.40.150:FF:000100">
    <property type="entry name" value="Extended synaptotagmin-2"/>
    <property type="match status" value="1"/>
</dbReference>
<reference evidence="16 17" key="1">
    <citation type="journal article" date="2013" name="Proc. Natl. Acad. Sci. U.S.A.">
        <title>Fine-scale variation in meiotic recombination in Mimulus inferred from population shotgun sequencing.</title>
        <authorList>
            <person name="Hellsten U."/>
            <person name="Wright K.M."/>
            <person name="Jenkins J."/>
            <person name="Shu S."/>
            <person name="Yuan Y."/>
            <person name="Wessler S.R."/>
            <person name="Schmutz J."/>
            <person name="Willis J.H."/>
            <person name="Rokhsar D.S."/>
        </authorList>
    </citation>
    <scope>NUCLEOTIDE SEQUENCE [LARGE SCALE GENOMIC DNA]</scope>
    <source>
        <strain evidence="17">cv. DUN x IM62</strain>
    </source>
</reference>
<evidence type="ECO:0000256" key="9">
    <source>
        <dbReference type="ARBA" id="ARBA00023055"/>
    </source>
</evidence>
<dbReference type="InterPro" id="IPR035892">
    <property type="entry name" value="C2_domain_sf"/>
</dbReference>
<evidence type="ECO:0000256" key="7">
    <source>
        <dbReference type="ARBA" id="ARBA00022837"/>
    </source>
</evidence>
<dbReference type="PhylomeDB" id="A0A022QWU2"/>
<evidence type="ECO:0000256" key="5">
    <source>
        <dbReference type="ARBA" id="ARBA00022723"/>
    </source>
</evidence>
<comment type="similarity">
    <text evidence="2">Belongs to the synaptotagmin family.</text>
</comment>
<keyword evidence="8 13" id="KW-1133">Transmembrane helix</keyword>
<dbReference type="FunFam" id="2.60.40.150:FF:000135">
    <property type="entry name" value="Plant synaptotagmin"/>
    <property type="match status" value="1"/>
</dbReference>
<accession>A0A022QWU2</accession>
<sequence>MGFFVGYVLGFGLGMGLIVGFARFQNIRSKHRTDLAQLIAAFARMTVQDLRKLFPDDQSYPAWLTWLNHHLDKIWPYVDQAASEIIRNAVEPILEQYRSSIMSSLKFSKLTLGTVAPQFTGVSIIEGESNEIIMELELQWDGNPNIVLDIKTRVGVALPIQVKNIGFTGVFRLIFKPLVDEFPCFGAICYSLRQKETIRNAVEDFTWPVRQIIPILAGDYSYLELKPVGTLEVKLIEAKELTNKDIIGKSDPFVELFIRPLRDRIQTSKTINNQTNPIWNEHFEFVVEDFSTQHLTIRVYDNEGIQTSEFIGCAQLPLAELEPGKVKDVWLKLVKDLDIQRDQKNRGKVHLEILYYPLNGESELYNPFDPDFRLTLVEKAFKHANDTDPLKSASPMKRDVIIRGVLSVTVISAENLPATDLFGKSDPFVELTMKKSDQKNKTRVVSDTLNPEWNQTFEFVVEDGLHELLILEVYDHDTFGKEKMGRCIMTLTRAILEQEFRDTFPIDGTESGRLNLRLKWTPQTIIRD</sequence>
<proteinExistence type="inferred from homology"/>
<keyword evidence="17" id="KW-1185">Reference proteome</keyword>
<keyword evidence="7" id="KW-0106">Calcium</keyword>
<dbReference type="PROSITE" id="PS51847">
    <property type="entry name" value="SMP"/>
    <property type="match status" value="1"/>
</dbReference>
<keyword evidence="10" id="KW-0446">Lipid-binding</keyword>
<keyword evidence="5" id="KW-0479">Metal-binding</keyword>
<organism evidence="16 17">
    <name type="scientific">Erythranthe guttata</name>
    <name type="common">Yellow monkey flower</name>
    <name type="synonym">Mimulus guttatus</name>
    <dbReference type="NCBI Taxonomy" id="4155"/>
    <lineage>
        <taxon>Eukaryota</taxon>
        <taxon>Viridiplantae</taxon>
        <taxon>Streptophyta</taxon>
        <taxon>Embryophyta</taxon>
        <taxon>Tracheophyta</taxon>
        <taxon>Spermatophyta</taxon>
        <taxon>Magnoliopsida</taxon>
        <taxon>eudicotyledons</taxon>
        <taxon>Gunneridae</taxon>
        <taxon>Pentapetalae</taxon>
        <taxon>asterids</taxon>
        <taxon>lamiids</taxon>
        <taxon>Lamiales</taxon>
        <taxon>Phrymaceae</taxon>
        <taxon>Erythranthe</taxon>
    </lineage>
</organism>
<dbReference type="SUPFAM" id="SSF49562">
    <property type="entry name" value="C2 domain (Calcium/lipid-binding domain, CaLB)"/>
    <property type="match status" value="2"/>
</dbReference>
<dbReference type="PROSITE" id="PS50004">
    <property type="entry name" value="C2"/>
    <property type="match status" value="2"/>
</dbReference>
<evidence type="ECO:0000256" key="8">
    <source>
        <dbReference type="ARBA" id="ARBA00022989"/>
    </source>
</evidence>
<dbReference type="PANTHER" id="PTHR10774">
    <property type="entry name" value="EXTENDED SYNAPTOTAGMIN-RELATED"/>
    <property type="match status" value="1"/>
</dbReference>
<feature type="domain" description="C2" evidence="14">
    <location>
        <begin position="212"/>
        <end position="331"/>
    </location>
</feature>
<evidence type="ECO:0000256" key="13">
    <source>
        <dbReference type="SAM" id="Phobius"/>
    </source>
</evidence>
<keyword evidence="11 13" id="KW-0472">Membrane</keyword>
<dbReference type="Gene3D" id="2.60.40.150">
    <property type="entry name" value="C2 domain"/>
    <property type="match status" value="2"/>
</dbReference>
<dbReference type="CDD" id="cd21677">
    <property type="entry name" value="SMP_SYT"/>
    <property type="match status" value="1"/>
</dbReference>
<keyword evidence="9" id="KW-0445">Lipid transport</keyword>
<evidence type="ECO:0000259" key="14">
    <source>
        <dbReference type="PROSITE" id="PS50004"/>
    </source>
</evidence>
<dbReference type="GO" id="GO:0005783">
    <property type="term" value="C:endoplasmic reticulum"/>
    <property type="evidence" value="ECO:0000318"/>
    <property type="project" value="GO_Central"/>
</dbReference>
<dbReference type="Pfam" id="PF00168">
    <property type="entry name" value="C2"/>
    <property type="match status" value="2"/>
</dbReference>
<dbReference type="PANTHER" id="PTHR10774:SF178">
    <property type="entry name" value="SYNAPTOTAGMIN-4"/>
    <property type="match status" value="1"/>
</dbReference>